<protein>
    <submittedName>
        <fullName evidence="2">Uncharacterized protein</fullName>
    </submittedName>
</protein>
<dbReference type="VEuPathDB" id="TriTrypDB:TcG_04535"/>
<reference evidence="2 3" key="1">
    <citation type="journal article" date="2018" name="Microb. Genom.">
        <title>Expanding an expanded genome: long-read sequencing of Trypanosoma cruzi.</title>
        <authorList>
            <person name="Berna L."/>
            <person name="Rodriguez M."/>
            <person name="Chiribao M.L."/>
            <person name="Parodi-Talice A."/>
            <person name="Pita S."/>
            <person name="Rijo G."/>
            <person name="Alvarez-Valin F."/>
            <person name="Robello C."/>
        </authorList>
    </citation>
    <scope>NUCLEOTIDE SEQUENCE [LARGE SCALE GENOMIC DNA]</scope>
    <source>
        <strain evidence="2 3">TCC</strain>
    </source>
</reference>
<dbReference type="VEuPathDB" id="TriTrypDB:Tc_MARK_5806"/>
<proteinExistence type="predicted"/>
<feature type="compositionally biased region" description="Acidic residues" evidence="1">
    <location>
        <begin position="2075"/>
        <end position="2084"/>
    </location>
</feature>
<feature type="region of interest" description="Disordered" evidence="1">
    <location>
        <begin position="1857"/>
        <end position="2095"/>
    </location>
</feature>
<gene>
    <name evidence="2" type="ORF">C3747_193g40</name>
</gene>
<dbReference type="VEuPathDB" id="TriTrypDB:TcCLB.504839.70"/>
<organism evidence="2 3">
    <name type="scientific">Trypanosoma cruzi</name>
    <dbReference type="NCBI Taxonomy" id="5693"/>
    <lineage>
        <taxon>Eukaryota</taxon>
        <taxon>Discoba</taxon>
        <taxon>Euglenozoa</taxon>
        <taxon>Kinetoplastea</taxon>
        <taxon>Metakinetoplastina</taxon>
        <taxon>Trypanosomatida</taxon>
        <taxon>Trypanosomatidae</taxon>
        <taxon>Trypanosoma</taxon>
        <taxon>Schizotrypanum</taxon>
    </lineage>
</organism>
<feature type="compositionally biased region" description="Basic and acidic residues" evidence="1">
    <location>
        <begin position="2058"/>
        <end position="2074"/>
    </location>
</feature>
<dbReference type="VEuPathDB" id="TriTrypDB:TcG_04534"/>
<dbReference type="VEuPathDB" id="TriTrypDB:TCDM_03112"/>
<dbReference type="Proteomes" id="UP000246078">
    <property type="component" value="Unassembled WGS sequence"/>
</dbReference>
<feature type="compositionally biased region" description="Basic and acidic residues" evidence="1">
    <location>
        <begin position="1859"/>
        <end position="1878"/>
    </location>
</feature>
<evidence type="ECO:0000256" key="1">
    <source>
        <dbReference type="SAM" id="MobiDB-lite"/>
    </source>
</evidence>
<feature type="compositionally biased region" description="Basic and acidic residues" evidence="1">
    <location>
        <begin position="1917"/>
        <end position="1942"/>
    </location>
</feature>
<dbReference type="VEuPathDB" id="TriTrypDB:TcCL_ESM03390"/>
<feature type="region of interest" description="Disordered" evidence="1">
    <location>
        <begin position="1747"/>
        <end position="1766"/>
    </location>
</feature>
<comment type="caution">
    <text evidence="2">The sequence shown here is derived from an EMBL/GenBank/DDBJ whole genome shotgun (WGS) entry which is preliminary data.</text>
</comment>
<evidence type="ECO:0000313" key="2">
    <source>
        <dbReference type="EMBL" id="PWV01758.1"/>
    </source>
</evidence>
<feature type="compositionally biased region" description="Polar residues" evidence="1">
    <location>
        <begin position="2037"/>
        <end position="2047"/>
    </location>
</feature>
<dbReference type="VEuPathDB" id="TriTrypDB:TcCLB.504449.14"/>
<dbReference type="VEuPathDB" id="TriTrypDB:TCSYLVIO_007058"/>
<sequence length="2125" mass="237725">MALLYHRCYDTDLTAVTEGSSSLRETRMSWSYTDPRVDETIVVLLLAASATFKEPADGDAMQYALKVILFTATAAENQTERVVYMESARREVHSAIFEFHAPLDVSVVKGTSGLVFASTRQFFFHAVAGGKSLDRFVFLPVERTWERQCHALRPLDEVEPISRLLAEVNGDSQPQLLLMAKTGFSPASESLAEEDSIDLLLVASREEGTRGSSQKRQRMARLIKRNTTTSHLQTEGLYTFVLAVVRCTIPTERVATAKWELLHLCVDREVPFQKQENTGSMDGWNTEDPRSSESVIQPGQCTWCYIQCSNVETEGRRQGADKKGIQESGARGIVVAIVPQPSHVVTVVCGGFDAESHSYLLGFVSNQATGSSNVLHHPVEEMENPEETLWSLSEDTHTVQMMVLGTPTVSLHGPSEADAGRVSPRVYQAQRALRSHSPYKYCDKSTGGWMRQVGLSMVLRFVVDFLDDGIGHVRTELDVIKSGRQGLYLVAGVPWAKSRHGRFPIPRTVCWIGTAPLPIGKALSSMVLYPDNTAENGYANMTVMNATMSDADATSWYHTLPTSIASSLPAASKNGALRCFVSVNTLLKKTRLTYVLEITPEKQNSDNGKKIQASEWLYTRPQGGKTALHDDLGTTEILAACLARSVAMRNKSLSKADGLSKSMLHESLLDGTVPEAVMYEAWQSVALGRSAVVTMSILEKLSQCMEVNVTQEVRELANALRHFLLTFLVELDWIAHADNNVLRDVTFLMLGAVNTQKVLPGRRDSAIRDEDSFVSLLAPNERRSMCWLLRQSDVWLPLVAALFAWVNHIPLSSEDEGEGEGEILLEDVVQKWEKMAACESGGGRAFDDLLRHLRRSQNASKYQHALVVLMRGNLSLREIASFAVWKDDDMRNPFIVFLQLLLEVAVACEDAAEASSAPNVDISQIVFFAVQKRLQSDGTLETLLEFLHEWNFSFLEDWPLTAMSGGLPVVYLILHLATAERSGKTQESHRFVSRAAQVLRWLCGDRVERAAEVLKALCAAKVPLLALCFTERQRRDYFRSPEAPQSGDSYAGGGGSKISRAMHHILGSSRASLLRGALTDLGVCSPTDDTTSEKFILLLWTLVLENDESAAFNPNLLQLLHEALFASSEATLQKSVPRAVLLLEFLRPVFLSTFPRVFAAVGDQQGTVGCALAATAVSPTLPSAAVLGPPLDETERIERVWIKTLHEIRRLINLHVADCLEVQCLSLLFNAFEASCTTLSEGPRSGSEAATEDIPFTFSPAEMYFLALQVISNEPPRFVVAVEVMRRRIRSYVLHKMRLAIQREDETLLSSRTSEVDAAKTLPGKLKRDTLWWDSKVYLNDVAENLVLVISAFEKTAPLYSHAVLFLFLDESLALMEDSELGRGEKEERPVSEDVRGEMLQCARRAAHSRWAKLHRQEKKFLFRLLSHRLSLPNQEKAEEDLYHRNELHQQVLRDMALMKEALQQRNVNAALLRAVRKDACHSSFRGGSTVHVDSHEDMGSGISMFSTELELLFKEEAYVRQSLQRHLRQEYDNLIGSSAFCAALGTLYLALREEQRRRVFFAFVIEQEDILLTFGFNFFALMKEAFRSGVRVLWKNAMECFQRQLRYLLLQERESRSAVEAVCFVEHKILVDLSNQQCAVFDAESGLRLSLVEEEEAHRDTFYELFAREEMMAQQRYEARLEEEVWREEEAQWEMELQRRQEEAGDEKGADTMRRSSRQHTCLEWKQRQLAATEEKGSVFLWQPTPRKEIQAPSPLPTSSSSLAPSPAATRAAVKVIATQPVEALPPANALAPLLQMDSTTATSVEAGGFNALLDASESLFGAFSRLQRQIITTVAPPPTASAKNDTSNVFTAIAPLKQEREENKGEKEGERMEHFPRISPPVITSALKTPPSIAEKEEGWDDVLEDMSPPSTQTGRDDDLAKKDQGALEKSPTSHEESSKRLRLRASTKKSKIRAPRQKRLGEVLCLEKAPEKKKETDITHHEEKPHENEPQTRSEATVSKGDVAPRALEEKEVSPSVDDEKKKVATIGSHDADQTWTTQASSGSAEGDQFPTVELKTDVPEVLMDEAKKKEEEEEKEEEEVPALRSETSMPLKRDEETARFALFREERLARAFLFRCFILLS</sequence>
<accession>A0A2V2VZF8</accession>
<name>A0A2V2VZF8_TRYCR</name>
<dbReference type="VEuPathDB" id="TriTrypDB:C4B63_26g249"/>
<feature type="compositionally biased region" description="Basic and acidic residues" evidence="1">
    <location>
        <begin position="1971"/>
        <end position="1995"/>
    </location>
</feature>
<evidence type="ECO:0000313" key="3">
    <source>
        <dbReference type="Proteomes" id="UP000246078"/>
    </source>
</evidence>
<dbReference type="VEuPathDB" id="TriTrypDB:C4B63_26g250"/>
<dbReference type="VEuPathDB" id="TriTrypDB:TcBrA4_0026700"/>
<feature type="compositionally biased region" description="Basic residues" evidence="1">
    <location>
        <begin position="1943"/>
        <end position="1961"/>
    </location>
</feature>
<dbReference type="VEuPathDB" id="TriTrypDB:TCDM_03111"/>
<dbReference type="EMBL" id="PRFC01000193">
    <property type="protein sequence ID" value="PWV01758.1"/>
    <property type="molecule type" value="Genomic_DNA"/>
</dbReference>
<dbReference type="VEuPathDB" id="TriTrypDB:TcBrA4_0116350"/>
<dbReference type="VEuPathDB" id="TriTrypDB:TcCLB.459389.10"/>
<dbReference type="VEuPathDB" id="TriTrypDB:C3747_193g40"/>
<feature type="compositionally biased region" description="Basic and acidic residues" evidence="1">
    <location>
        <begin position="2010"/>
        <end position="2026"/>
    </location>
</feature>